<organism evidence="2 3">
    <name type="scientific">Humisphaera borealis</name>
    <dbReference type="NCBI Taxonomy" id="2807512"/>
    <lineage>
        <taxon>Bacteria</taxon>
        <taxon>Pseudomonadati</taxon>
        <taxon>Planctomycetota</taxon>
        <taxon>Phycisphaerae</taxon>
        <taxon>Tepidisphaerales</taxon>
        <taxon>Tepidisphaeraceae</taxon>
        <taxon>Humisphaera</taxon>
    </lineage>
</organism>
<proteinExistence type="predicted"/>
<feature type="domain" description="GyrI-like small molecule binding" evidence="1">
    <location>
        <begin position="81"/>
        <end position="157"/>
    </location>
</feature>
<protein>
    <submittedName>
        <fullName evidence="2">GyrI-like domain-containing protein</fullName>
    </submittedName>
</protein>
<evidence type="ECO:0000313" key="3">
    <source>
        <dbReference type="Proteomes" id="UP000593765"/>
    </source>
</evidence>
<dbReference type="Proteomes" id="UP000593765">
    <property type="component" value="Chromosome"/>
</dbReference>
<dbReference type="SUPFAM" id="SSF55136">
    <property type="entry name" value="Probable bacterial effector-binding domain"/>
    <property type="match status" value="1"/>
</dbReference>
<sequence length="171" mass="18875">MVPLTKPVLPPLTQPAYSLSNFAEQALPAQQAFASVTRQTTLREVRRTIDGAMKALSKDQGLGQHIIGPSMLIYTGMSGSLDEVFTLEVGFPVRPDYQPAEGVQVRPLPAMKCLSVDFVGSMRSIDKAYDKLIPAAQARKLKRTGEVREIYYRWNGHDSEENQLLVAVGVE</sequence>
<evidence type="ECO:0000313" key="2">
    <source>
        <dbReference type="EMBL" id="QOV91966.1"/>
    </source>
</evidence>
<dbReference type="KEGG" id="hbs:IPV69_11670"/>
<dbReference type="Gene3D" id="3.20.80.10">
    <property type="entry name" value="Regulatory factor, effector binding domain"/>
    <property type="match status" value="1"/>
</dbReference>
<evidence type="ECO:0000259" key="1">
    <source>
        <dbReference type="Pfam" id="PF06445"/>
    </source>
</evidence>
<dbReference type="AlphaFoldDB" id="A0A7M2X2G9"/>
<dbReference type="InterPro" id="IPR029442">
    <property type="entry name" value="GyrI-like"/>
</dbReference>
<dbReference type="InterPro" id="IPR011256">
    <property type="entry name" value="Reg_factor_effector_dom_sf"/>
</dbReference>
<name>A0A7M2X2G9_9BACT</name>
<dbReference type="EMBL" id="CP063458">
    <property type="protein sequence ID" value="QOV91966.1"/>
    <property type="molecule type" value="Genomic_DNA"/>
</dbReference>
<dbReference type="RefSeq" id="WP_206295288.1">
    <property type="nucleotide sequence ID" value="NZ_CP063458.1"/>
</dbReference>
<accession>A0A7M2X2G9</accession>
<keyword evidence="3" id="KW-1185">Reference proteome</keyword>
<dbReference type="Pfam" id="PF06445">
    <property type="entry name" value="GyrI-like"/>
    <property type="match status" value="1"/>
</dbReference>
<reference evidence="2 3" key="1">
    <citation type="submission" date="2020-10" db="EMBL/GenBank/DDBJ databases">
        <title>Wide distribution of Phycisphaera-like planctomycetes from WD2101 soil group in peatlands and genome analysis of the first cultivated representative.</title>
        <authorList>
            <person name="Dedysh S.N."/>
            <person name="Beletsky A.V."/>
            <person name="Ivanova A."/>
            <person name="Kulichevskaya I.S."/>
            <person name="Suzina N.E."/>
            <person name="Philippov D.A."/>
            <person name="Rakitin A.L."/>
            <person name="Mardanov A.V."/>
            <person name="Ravin N.V."/>
        </authorList>
    </citation>
    <scope>NUCLEOTIDE SEQUENCE [LARGE SCALE GENOMIC DNA]</scope>
    <source>
        <strain evidence="2 3">M1803</strain>
    </source>
</reference>
<gene>
    <name evidence="2" type="ORF">IPV69_11670</name>
</gene>